<dbReference type="OrthoDB" id="965869at2"/>
<comment type="caution">
    <text evidence="4">The sequence shown here is derived from an EMBL/GenBank/DDBJ whole genome shotgun (WGS) entry which is preliminary data.</text>
</comment>
<dbReference type="PROSITE" id="PS50005">
    <property type="entry name" value="TPR"/>
    <property type="match status" value="3"/>
</dbReference>
<feature type="repeat" description="TPR" evidence="3">
    <location>
        <begin position="50"/>
        <end position="83"/>
    </location>
</feature>
<dbReference type="PANTHER" id="PTHR44858">
    <property type="entry name" value="TETRATRICOPEPTIDE REPEAT PROTEIN 6"/>
    <property type="match status" value="1"/>
</dbReference>
<keyword evidence="1" id="KW-0677">Repeat</keyword>
<organism evidence="4 5">
    <name type="scientific">Flavobacterium zepuense</name>
    <dbReference type="NCBI Taxonomy" id="2593302"/>
    <lineage>
        <taxon>Bacteria</taxon>
        <taxon>Pseudomonadati</taxon>
        <taxon>Bacteroidota</taxon>
        <taxon>Flavobacteriia</taxon>
        <taxon>Flavobacteriales</taxon>
        <taxon>Flavobacteriaceae</taxon>
        <taxon>Flavobacterium</taxon>
    </lineage>
</organism>
<dbReference type="Pfam" id="PF13414">
    <property type="entry name" value="TPR_11"/>
    <property type="match status" value="1"/>
</dbReference>
<evidence type="ECO:0000313" key="4">
    <source>
        <dbReference type="EMBL" id="TRW22365.1"/>
    </source>
</evidence>
<protein>
    <submittedName>
        <fullName evidence="4">Tetratricopeptide repeat protein</fullName>
    </submittedName>
</protein>
<dbReference type="Proteomes" id="UP000320643">
    <property type="component" value="Unassembled WGS sequence"/>
</dbReference>
<gene>
    <name evidence="4" type="ORF">FMM05_17825</name>
</gene>
<keyword evidence="2 3" id="KW-0802">TPR repeat</keyword>
<dbReference type="AlphaFoldDB" id="A0A552UVZ0"/>
<dbReference type="InterPro" id="IPR019734">
    <property type="entry name" value="TPR_rpt"/>
</dbReference>
<dbReference type="InterPro" id="IPR050498">
    <property type="entry name" value="Ycf3"/>
</dbReference>
<evidence type="ECO:0000256" key="1">
    <source>
        <dbReference type="ARBA" id="ARBA00022737"/>
    </source>
</evidence>
<dbReference type="EMBL" id="VJVZ01000013">
    <property type="protein sequence ID" value="TRW22365.1"/>
    <property type="molecule type" value="Genomic_DNA"/>
</dbReference>
<accession>A0A552UVZ0</accession>
<evidence type="ECO:0000256" key="2">
    <source>
        <dbReference type="ARBA" id="ARBA00022803"/>
    </source>
</evidence>
<keyword evidence="5" id="KW-1185">Reference proteome</keyword>
<reference evidence="4 5" key="1">
    <citation type="submission" date="2019-07" db="EMBL/GenBank/DDBJ databases">
        <title>Flavobacterium sp. nov., isolated from glacier ice.</title>
        <authorList>
            <person name="Liu Q."/>
            <person name="Xin Y.-H."/>
        </authorList>
    </citation>
    <scope>NUCLEOTIDE SEQUENCE [LARGE SCALE GENOMIC DNA]</scope>
    <source>
        <strain evidence="4 5">ZT4R6</strain>
    </source>
</reference>
<proteinExistence type="predicted"/>
<dbReference type="Gene3D" id="1.25.40.10">
    <property type="entry name" value="Tetratricopeptide repeat domain"/>
    <property type="match status" value="2"/>
</dbReference>
<feature type="repeat" description="TPR" evidence="3">
    <location>
        <begin position="84"/>
        <end position="117"/>
    </location>
</feature>
<dbReference type="InterPro" id="IPR011990">
    <property type="entry name" value="TPR-like_helical_dom_sf"/>
</dbReference>
<dbReference type="GO" id="GO:0046813">
    <property type="term" value="P:receptor-mediated virion attachment to host cell"/>
    <property type="evidence" value="ECO:0007669"/>
    <property type="project" value="TreeGrafter"/>
</dbReference>
<name>A0A552UVZ0_9FLAO</name>
<dbReference type="SMART" id="SM00028">
    <property type="entry name" value="TPR"/>
    <property type="match status" value="4"/>
</dbReference>
<dbReference type="SUPFAM" id="SSF48452">
    <property type="entry name" value="TPR-like"/>
    <property type="match status" value="1"/>
</dbReference>
<evidence type="ECO:0000313" key="5">
    <source>
        <dbReference type="Proteomes" id="UP000320643"/>
    </source>
</evidence>
<sequence length="196" mass="21947">MNLKPLVPYLPLLILLFLPLTIVAQTRVAISEDYRIALEKHNAAADTTTAQFYYERGGIRQDHLDDEGAIVDYNKAIQLKPNNPKAYYNRGLAKLNLKLLSNAITDFDKAIELDPEKADTYNNRGIAKHFLKKYQAAIKDYDAAISINPTHAEAYNNRGISKIKSGNVNDGCEDLHKAFELGDKASSASIKKYCEE</sequence>
<dbReference type="Pfam" id="PF00515">
    <property type="entry name" value="TPR_1"/>
    <property type="match status" value="1"/>
</dbReference>
<feature type="repeat" description="TPR" evidence="3">
    <location>
        <begin position="118"/>
        <end position="151"/>
    </location>
</feature>
<dbReference type="PANTHER" id="PTHR44858:SF1">
    <property type="entry name" value="UDP-N-ACETYLGLUCOSAMINE--PEPTIDE N-ACETYLGLUCOSAMINYLTRANSFERASE SPINDLY-RELATED"/>
    <property type="match status" value="1"/>
</dbReference>
<evidence type="ECO:0000256" key="3">
    <source>
        <dbReference type="PROSITE-ProRule" id="PRU00339"/>
    </source>
</evidence>
<dbReference type="GO" id="GO:0009279">
    <property type="term" value="C:cell outer membrane"/>
    <property type="evidence" value="ECO:0007669"/>
    <property type="project" value="TreeGrafter"/>
</dbReference>
<dbReference type="PROSITE" id="PS50293">
    <property type="entry name" value="TPR_REGION"/>
    <property type="match status" value="1"/>
</dbReference>